<dbReference type="Proteomes" id="UP000605670">
    <property type="component" value="Unassembled WGS sequence"/>
</dbReference>
<evidence type="ECO:0008006" key="5">
    <source>
        <dbReference type="Google" id="ProtNLM"/>
    </source>
</evidence>
<accession>A0A917BDL4</accession>
<name>A0A917BDL4_9MICO</name>
<feature type="signal peptide" evidence="2">
    <location>
        <begin position="1"/>
        <end position="21"/>
    </location>
</feature>
<dbReference type="PROSITE" id="PS51257">
    <property type="entry name" value="PROKAR_LIPOPROTEIN"/>
    <property type="match status" value="1"/>
</dbReference>
<evidence type="ECO:0000256" key="2">
    <source>
        <dbReference type="SAM" id="SignalP"/>
    </source>
</evidence>
<organism evidence="3 4">
    <name type="scientific">Ornithinimicrobium tianjinense</name>
    <dbReference type="NCBI Taxonomy" id="1195761"/>
    <lineage>
        <taxon>Bacteria</taxon>
        <taxon>Bacillati</taxon>
        <taxon>Actinomycetota</taxon>
        <taxon>Actinomycetes</taxon>
        <taxon>Micrococcales</taxon>
        <taxon>Ornithinimicrobiaceae</taxon>
        <taxon>Ornithinimicrobium</taxon>
    </lineage>
</organism>
<feature type="region of interest" description="Disordered" evidence="1">
    <location>
        <begin position="22"/>
        <end position="42"/>
    </location>
</feature>
<comment type="caution">
    <text evidence="3">The sequence shown here is derived from an EMBL/GenBank/DDBJ whole genome shotgun (WGS) entry which is preliminary data.</text>
</comment>
<keyword evidence="2" id="KW-0732">Signal</keyword>
<gene>
    <name evidence="3" type="ORF">GCM10011366_01700</name>
</gene>
<evidence type="ECO:0000313" key="3">
    <source>
        <dbReference type="EMBL" id="GGF37828.1"/>
    </source>
</evidence>
<proteinExistence type="predicted"/>
<evidence type="ECO:0000313" key="4">
    <source>
        <dbReference type="Proteomes" id="UP000605670"/>
    </source>
</evidence>
<sequence>MRTLRLLTLPAVAALALSACTSEDPARETPTTDDAVVTTDDGLEGSAPDSGWFCQYVAPKAIDAAVGTTAESPRELVVQDDEDGWACEVLNGGKGEQEPVMRVSILIGEEARAEARERAEAADGVRPGPEYLGLSYVSPGLVTGLTSCMAPGATDRADQAPYTLVAEQLSGEVDEATTANLRATLAGAAQSLDKSLGCAPKQAIKDQAAATTAP</sequence>
<reference evidence="3" key="2">
    <citation type="submission" date="2020-09" db="EMBL/GenBank/DDBJ databases">
        <authorList>
            <person name="Sun Q."/>
            <person name="Zhou Y."/>
        </authorList>
    </citation>
    <scope>NUCLEOTIDE SEQUENCE</scope>
    <source>
        <strain evidence="3">CGMCC 1.12160</strain>
    </source>
</reference>
<dbReference type="AlphaFoldDB" id="A0A917BDL4"/>
<dbReference type="RefSeq" id="WP_188427737.1">
    <property type="nucleotide sequence ID" value="NZ_BAABKH010000010.1"/>
</dbReference>
<reference evidence="3" key="1">
    <citation type="journal article" date="2014" name="Int. J. Syst. Evol. Microbiol.">
        <title>Complete genome sequence of Corynebacterium casei LMG S-19264T (=DSM 44701T), isolated from a smear-ripened cheese.</title>
        <authorList>
            <consortium name="US DOE Joint Genome Institute (JGI-PGF)"/>
            <person name="Walter F."/>
            <person name="Albersmeier A."/>
            <person name="Kalinowski J."/>
            <person name="Ruckert C."/>
        </authorList>
    </citation>
    <scope>NUCLEOTIDE SEQUENCE</scope>
    <source>
        <strain evidence="3">CGMCC 1.12160</strain>
    </source>
</reference>
<protein>
    <recommendedName>
        <fullName evidence="5">DUF3558 domain-containing protein</fullName>
    </recommendedName>
</protein>
<dbReference type="EMBL" id="BMEM01000001">
    <property type="protein sequence ID" value="GGF37828.1"/>
    <property type="molecule type" value="Genomic_DNA"/>
</dbReference>
<feature type="chain" id="PRO_5039698566" description="DUF3558 domain-containing protein" evidence="2">
    <location>
        <begin position="22"/>
        <end position="214"/>
    </location>
</feature>
<evidence type="ECO:0000256" key="1">
    <source>
        <dbReference type="SAM" id="MobiDB-lite"/>
    </source>
</evidence>
<keyword evidence="4" id="KW-1185">Reference proteome</keyword>